<feature type="domain" description="Capsule synthesis protein CapA" evidence="3">
    <location>
        <begin position="64"/>
        <end position="303"/>
    </location>
</feature>
<feature type="transmembrane region" description="Helical" evidence="2">
    <location>
        <begin position="6"/>
        <end position="28"/>
    </location>
</feature>
<dbReference type="Proteomes" id="UP000230353">
    <property type="component" value="Unassembled WGS sequence"/>
</dbReference>
<dbReference type="SUPFAM" id="SSF56300">
    <property type="entry name" value="Metallo-dependent phosphatases"/>
    <property type="match status" value="1"/>
</dbReference>
<comment type="caution">
    <text evidence="4">The sequence shown here is derived from an EMBL/GenBank/DDBJ whole genome shotgun (WGS) entry which is preliminary data.</text>
</comment>
<dbReference type="EMBL" id="PEZL01000025">
    <property type="protein sequence ID" value="PIS13434.1"/>
    <property type="molecule type" value="Genomic_DNA"/>
</dbReference>
<organism evidence="4 5">
    <name type="scientific">Candidatus Tagabacteria bacterium CG09_land_8_20_14_0_10_41_14</name>
    <dbReference type="NCBI Taxonomy" id="1975021"/>
    <lineage>
        <taxon>Bacteria</taxon>
        <taxon>Candidatus Tagaibacteriota</taxon>
    </lineage>
</organism>
<dbReference type="InterPro" id="IPR019079">
    <property type="entry name" value="Capsule_synth_CapA"/>
</dbReference>
<evidence type="ECO:0000256" key="1">
    <source>
        <dbReference type="ARBA" id="ARBA00005662"/>
    </source>
</evidence>
<sequence length="344" mass="37924">MIKRQYILWSLLVLFLGFSLPLAGFLFVENLLRVSRFADDGPFVYVSEGGAASIAVPIKHMPLSLLFVGDIMLGRGVEESVINNAGGDFSFLFEKADFIKKADVVFGNLEGPVADAGNDLGRIYSFRFKPGAFTALLSAGFDVFSVANNHAADWGKEAFEQNIFRLKNENILPVGGGANFEDAGRVKIIKKNGIKTGFLGFSDVGPEWFEAGENTAGILLASRNYFSLLIKKAAKECDVLVVSLHFGEEYEKSANSRQKMLARLAVDDGAKIVVGHHSHVAQEVEEYNGGIIAYSLGNFIFDQNFSEETMEGLALEVFWENGRIAGFEKHKIRINQFFQPELVK</sequence>
<dbReference type="CDD" id="cd07381">
    <property type="entry name" value="MPP_CapA"/>
    <property type="match status" value="1"/>
</dbReference>
<accession>A0A2H0WL82</accession>
<dbReference type="InterPro" id="IPR029052">
    <property type="entry name" value="Metallo-depent_PP-like"/>
</dbReference>
<dbReference type="PANTHER" id="PTHR33393:SF11">
    <property type="entry name" value="POLYGLUTAMINE SYNTHESIS ACCESSORY PROTEIN RV0574C-RELATED"/>
    <property type="match status" value="1"/>
</dbReference>
<keyword evidence="2" id="KW-0812">Transmembrane</keyword>
<evidence type="ECO:0000313" key="5">
    <source>
        <dbReference type="Proteomes" id="UP000230353"/>
    </source>
</evidence>
<reference evidence="5" key="1">
    <citation type="submission" date="2017-09" db="EMBL/GenBank/DDBJ databases">
        <title>Depth-based differentiation of microbial function through sediment-hosted aquifers and enrichment of novel symbionts in the deep terrestrial subsurface.</title>
        <authorList>
            <person name="Probst A.J."/>
            <person name="Ladd B."/>
            <person name="Jarett J.K."/>
            <person name="Geller-Mcgrath D.E."/>
            <person name="Sieber C.M.K."/>
            <person name="Emerson J.B."/>
            <person name="Anantharaman K."/>
            <person name="Thomas B.C."/>
            <person name="Malmstrom R."/>
            <person name="Stieglmeier M."/>
            <person name="Klingl A."/>
            <person name="Woyke T."/>
            <person name="Ryan C.M."/>
            <person name="Banfield J.F."/>
        </authorList>
    </citation>
    <scope>NUCLEOTIDE SEQUENCE [LARGE SCALE GENOMIC DNA]</scope>
</reference>
<dbReference type="InterPro" id="IPR052169">
    <property type="entry name" value="CW_Biosynth-Accessory"/>
</dbReference>
<dbReference type="Pfam" id="PF09587">
    <property type="entry name" value="PGA_cap"/>
    <property type="match status" value="1"/>
</dbReference>
<evidence type="ECO:0000256" key="2">
    <source>
        <dbReference type="SAM" id="Phobius"/>
    </source>
</evidence>
<comment type="similarity">
    <text evidence="1">Belongs to the CapA family.</text>
</comment>
<dbReference type="PANTHER" id="PTHR33393">
    <property type="entry name" value="POLYGLUTAMINE SYNTHESIS ACCESSORY PROTEIN RV0574C-RELATED"/>
    <property type="match status" value="1"/>
</dbReference>
<evidence type="ECO:0000313" key="4">
    <source>
        <dbReference type="EMBL" id="PIS13434.1"/>
    </source>
</evidence>
<name>A0A2H0WL82_9BACT</name>
<proteinExistence type="inferred from homology"/>
<dbReference type="Gene3D" id="3.60.21.10">
    <property type="match status" value="1"/>
</dbReference>
<dbReference type="SMART" id="SM00854">
    <property type="entry name" value="PGA_cap"/>
    <property type="match status" value="1"/>
</dbReference>
<dbReference type="AlphaFoldDB" id="A0A2H0WL82"/>
<protein>
    <recommendedName>
        <fullName evidence="3">Capsule synthesis protein CapA domain-containing protein</fullName>
    </recommendedName>
</protein>
<evidence type="ECO:0000259" key="3">
    <source>
        <dbReference type="SMART" id="SM00854"/>
    </source>
</evidence>
<gene>
    <name evidence="4" type="ORF">COT67_01835</name>
</gene>
<keyword evidence="2" id="KW-1133">Transmembrane helix</keyword>
<keyword evidence="2" id="KW-0472">Membrane</keyword>